<proteinExistence type="predicted"/>
<reference evidence="2 3" key="1">
    <citation type="submission" date="2020-08" db="EMBL/GenBank/DDBJ databases">
        <title>Genomic Encyclopedia of Type Strains, Phase III (KMG-III): the genomes of soil and plant-associated and newly described type strains.</title>
        <authorList>
            <person name="Whitman W."/>
        </authorList>
    </citation>
    <scope>NUCLEOTIDE SEQUENCE [LARGE SCALE GENOMIC DNA]</scope>
    <source>
        <strain evidence="2 3">CECT 3226</strain>
    </source>
</reference>
<organism evidence="2 3">
    <name type="scientific">Streptomyces griseoloalbus</name>
    <dbReference type="NCBI Taxonomy" id="67303"/>
    <lineage>
        <taxon>Bacteria</taxon>
        <taxon>Bacillati</taxon>
        <taxon>Actinomycetota</taxon>
        <taxon>Actinomycetes</taxon>
        <taxon>Kitasatosporales</taxon>
        <taxon>Streptomycetaceae</taxon>
        <taxon>Streptomyces</taxon>
    </lineage>
</organism>
<evidence type="ECO:0000313" key="3">
    <source>
        <dbReference type="Proteomes" id="UP000568022"/>
    </source>
</evidence>
<keyword evidence="3" id="KW-1185">Reference proteome</keyword>
<protein>
    <submittedName>
        <fullName evidence="2">Uncharacterized protein</fullName>
    </submittedName>
</protein>
<sequence length="155" mass="15744">MPVIDAGISAATGGTCLGAAGVLYVADRLPWINKLAAKIKSPQIQVLLVLTASIGLVSTPVGQLINRATTAVDGFVDGLAGEWTGFGVMFALALAALLWLISDFMSGVETRTLLLAAFVPPLTVMIPGSLGDGAASALGFIATQVGSLVMWLMGG</sequence>
<feature type="transmembrane region" description="Helical" evidence="1">
    <location>
        <begin position="46"/>
        <end position="63"/>
    </location>
</feature>
<keyword evidence="1" id="KW-0812">Transmembrane</keyword>
<dbReference type="AlphaFoldDB" id="A0A7W8FBZ9"/>
<comment type="caution">
    <text evidence="2">The sequence shown here is derived from an EMBL/GenBank/DDBJ whole genome shotgun (WGS) entry which is preliminary data.</text>
</comment>
<feature type="transmembrane region" description="Helical" evidence="1">
    <location>
        <begin position="83"/>
        <end position="101"/>
    </location>
</feature>
<accession>A0A7W8FBZ9</accession>
<dbReference type="Proteomes" id="UP000568022">
    <property type="component" value="Unassembled WGS sequence"/>
</dbReference>
<keyword evidence="1" id="KW-1133">Transmembrane helix</keyword>
<evidence type="ECO:0000313" key="2">
    <source>
        <dbReference type="EMBL" id="MBB5129797.1"/>
    </source>
</evidence>
<name>A0A7W8FBZ9_9ACTN</name>
<dbReference type="EMBL" id="JACHJE010000022">
    <property type="protein sequence ID" value="MBB5129797.1"/>
    <property type="molecule type" value="Genomic_DNA"/>
</dbReference>
<feature type="transmembrane region" description="Helical" evidence="1">
    <location>
        <begin position="6"/>
        <end position="26"/>
    </location>
</feature>
<keyword evidence="1" id="KW-0472">Membrane</keyword>
<evidence type="ECO:0000256" key="1">
    <source>
        <dbReference type="SAM" id="Phobius"/>
    </source>
</evidence>
<gene>
    <name evidence="2" type="ORF">FHS32_006591</name>
</gene>